<sequence>MDRSASSKRARGLTLVELLVALTISAILGLVVFITLGFGFRQDANNGTLAQMNDNARAALTLLTRDLQSAGFMLSIAQPHCQLTLTYNSKQSGYTTQAPVWAASQASGTAIPLQSTAPGYGSGYAQQALMMTSAPSIPQFVANSMPPLSVVQFGTTQSGNGQGAMNSTQLPISTNQLIGSQALNIGDIAYLAVPMNGGIVCLRIPIVNNNASTGQGATYIKSSPSSLMPSIGYTGYAAQIPAAFGSLSNGNLIHSQLIDLGSSSGLLELQQYWINKSSGQTFPVLQRSTYDAMSDALISQQAIAPGAVSLQALFGVIPANATIGQTAPTWKTWGDVGPTDQLVKVALALVMRTLQADPQYTAPKTIAVPQPGSGLVAPDAFVDYTRSAAEAHDHFAVYVTQVWLRNVTANSSSGTGGGSSGSGSSSSTSTSTSTSTSESGEG</sequence>
<dbReference type="Pfam" id="PF07963">
    <property type="entry name" value="N_methyl"/>
    <property type="match status" value="1"/>
</dbReference>
<comment type="caution">
    <text evidence="3">The sequence shown here is derived from an EMBL/GenBank/DDBJ whole genome shotgun (WGS) entry which is preliminary data.</text>
</comment>
<keyword evidence="2" id="KW-0472">Membrane</keyword>
<reference evidence="3" key="1">
    <citation type="submission" date="2016-10" db="EMBL/GenBank/DDBJ databases">
        <title>Sequence of Gallionella enrichment culture.</title>
        <authorList>
            <person name="Poehlein A."/>
            <person name="Muehling M."/>
            <person name="Daniel R."/>
        </authorList>
    </citation>
    <scope>NUCLEOTIDE SEQUENCE</scope>
</reference>
<dbReference type="PROSITE" id="PS00409">
    <property type="entry name" value="PROKAR_NTER_METHYL"/>
    <property type="match status" value="1"/>
</dbReference>
<dbReference type="InterPro" id="IPR012902">
    <property type="entry name" value="N_methyl_site"/>
</dbReference>
<dbReference type="Pfam" id="PF16074">
    <property type="entry name" value="PilW"/>
    <property type="match status" value="1"/>
</dbReference>
<evidence type="ECO:0008006" key="4">
    <source>
        <dbReference type="Google" id="ProtNLM"/>
    </source>
</evidence>
<feature type="compositionally biased region" description="Low complexity" evidence="1">
    <location>
        <begin position="422"/>
        <end position="442"/>
    </location>
</feature>
<keyword evidence="2" id="KW-0812">Transmembrane</keyword>
<feature type="transmembrane region" description="Helical" evidence="2">
    <location>
        <begin position="12"/>
        <end position="40"/>
    </location>
</feature>
<dbReference type="EMBL" id="MLJW01000284">
    <property type="protein sequence ID" value="OIQ90645.1"/>
    <property type="molecule type" value="Genomic_DNA"/>
</dbReference>
<dbReference type="AlphaFoldDB" id="A0A1J5RRF5"/>
<evidence type="ECO:0000256" key="1">
    <source>
        <dbReference type="SAM" id="MobiDB-lite"/>
    </source>
</evidence>
<dbReference type="NCBIfam" id="TIGR02532">
    <property type="entry name" value="IV_pilin_GFxxxE"/>
    <property type="match status" value="1"/>
</dbReference>
<dbReference type="GO" id="GO:0043683">
    <property type="term" value="P:type IV pilus assembly"/>
    <property type="evidence" value="ECO:0007669"/>
    <property type="project" value="InterPro"/>
</dbReference>
<gene>
    <name evidence="3" type="ORF">GALL_274370</name>
</gene>
<dbReference type="InterPro" id="IPR032092">
    <property type="entry name" value="PilW"/>
</dbReference>
<keyword evidence="2" id="KW-1133">Transmembrane helix</keyword>
<evidence type="ECO:0000313" key="3">
    <source>
        <dbReference type="EMBL" id="OIQ90645.1"/>
    </source>
</evidence>
<evidence type="ECO:0000256" key="2">
    <source>
        <dbReference type="SAM" id="Phobius"/>
    </source>
</evidence>
<feature type="region of interest" description="Disordered" evidence="1">
    <location>
        <begin position="410"/>
        <end position="442"/>
    </location>
</feature>
<organism evidence="3">
    <name type="scientific">mine drainage metagenome</name>
    <dbReference type="NCBI Taxonomy" id="410659"/>
    <lineage>
        <taxon>unclassified sequences</taxon>
        <taxon>metagenomes</taxon>
        <taxon>ecological metagenomes</taxon>
    </lineage>
</organism>
<proteinExistence type="predicted"/>
<name>A0A1J5RRF5_9ZZZZ</name>
<accession>A0A1J5RRF5</accession>
<protein>
    <recommendedName>
        <fullName evidence="4">Prepilin-type N-terminal cleavage/methylation domain-containing protein</fullName>
    </recommendedName>
</protein>